<dbReference type="Gene3D" id="1.10.8.430">
    <property type="entry name" value="Helical domain of apoptotic protease-activating factors"/>
    <property type="match status" value="1"/>
</dbReference>
<dbReference type="Gene3D" id="1.20.5.4130">
    <property type="match status" value="1"/>
</dbReference>
<reference evidence="9 10" key="1">
    <citation type="journal article" date="2023" name="Life. Sci Alliance">
        <title>Evolutionary insights into 3D genome organization and epigenetic landscape of Vigna mungo.</title>
        <authorList>
            <person name="Junaid A."/>
            <person name="Singh B."/>
            <person name="Bhatia S."/>
        </authorList>
    </citation>
    <scope>NUCLEOTIDE SEQUENCE [LARGE SCALE GENOMIC DNA]</scope>
    <source>
        <strain evidence="9">Urdbean</strain>
    </source>
</reference>
<dbReference type="InterPro" id="IPR042197">
    <property type="entry name" value="Apaf_helical"/>
</dbReference>
<dbReference type="AlphaFoldDB" id="A0AAQ3NA46"/>
<sequence length="862" mass="99039">MAESFLFSIAESLIAKLASRTFQEASRLVGLYDDLQDLTNTLSLVKDVLLDAQQKQEHNHELRRWLSQLKTVSPMPKMFWMNLSAKHYERKWSKLMVAPKTSSNPLVFRCKMAQQIKDINNKLDKVAANKHKFSLQMSDVDTRVVHRRDMTHSRVSDSDVIGRKHDKKQIIELLMQQNPDDDDTSLSVIPIVGIGGLGKTTLAKFVFNDKKIQECFPLKMWVCVSDDFDIKQLIIKIINSVNDLESDHAPFHQMNLNMLDLEQLQNQLNHKLSGQKFLLVLDDVWNEDRVKWYELKNLIQVSAGGSKILVTTRSHSIASMMGTIPSHVLEGLSEEDSISVLVKWAFKEGEEQKYPHLVNIGREIVKKCGGIPLAVRTLGSLLFSKFEANEWEYVSQNEIWNLPQKKEDILPALKLSYDLMPSYLRQCFALFSLYPKDYEYNSYEIMWFWRALGLIALPKTDITREDVANQYLHELLSRSFLQDFENFGTLYKFRIHDLVHDLALFVAKDECLHMNSNIQNIPDNMRHLSFAESGLFSNLVTKKSAAVRTVFFPKWGAAANCKAILKTCLEKFKCLRVLDLSYSTFETLPRKIGKLKHLRYLDISYNPNIKRLPDSICKLQSLQALKLGGCVKLEALPKGLRKFISLYCFLFSTKQTVLPMNEIANLGWLEFLTVGSCHNVESIFGGMKFPTLKTLCVYDCQSLKSLLLEGKNFPQLETLVVEDCSNLDLELWKGDHEEQSPKLKLKLVAFSHLSQLVTLPKWFQEAANSLKCLLVSYCHNFESFPDWLLVLTDLKSLEIKNCPKLVSLPDNIHLFRALESLTIEGCAADLCRKYEPHVGEFWPKISHINHIFIDEAEDLDEE</sequence>
<dbReference type="Pfam" id="PF18052">
    <property type="entry name" value="Rx_N"/>
    <property type="match status" value="1"/>
</dbReference>
<dbReference type="EMBL" id="CP144695">
    <property type="protein sequence ID" value="WVZ04858.1"/>
    <property type="molecule type" value="Genomic_DNA"/>
</dbReference>
<keyword evidence="1" id="KW-0677">Repeat</keyword>
<evidence type="ECO:0000259" key="5">
    <source>
        <dbReference type="Pfam" id="PF00931"/>
    </source>
</evidence>
<keyword evidence="3" id="KW-0611">Plant defense</keyword>
<evidence type="ECO:0000259" key="6">
    <source>
        <dbReference type="Pfam" id="PF18052"/>
    </source>
</evidence>
<dbReference type="PANTHER" id="PTHR36766:SF61">
    <property type="entry name" value="NB-ARC DOMAIN DISEASE RESISTANCE PROTEIN"/>
    <property type="match status" value="1"/>
</dbReference>
<gene>
    <name evidence="9" type="ORF">V8G54_018204</name>
</gene>
<evidence type="ECO:0000256" key="1">
    <source>
        <dbReference type="ARBA" id="ARBA00022737"/>
    </source>
</evidence>
<dbReference type="GO" id="GO:0005524">
    <property type="term" value="F:ATP binding"/>
    <property type="evidence" value="ECO:0007669"/>
    <property type="project" value="UniProtKB-KW"/>
</dbReference>
<evidence type="ECO:0000256" key="4">
    <source>
        <dbReference type="ARBA" id="ARBA00022840"/>
    </source>
</evidence>
<dbReference type="InterPro" id="IPR032675">
    <property type="entry name" value="LRR_dom_sf"/>
</dbReference>
<dbReference type="PANTHER" id="PTHR36766">
    <property type="entry name" value="PLANT BROAD-SPECTRUM MILDEW RESISTANCE PROTEIN RPW8"/>
    <property type="match status" value="1"/>
</dbReference>
<dbReference type="PRINTS" id="PR00364">
    <property type="entry name" value="DISEASERSIST"/>
</dbReference>
<dbReference type="SUPFAM" id="SSF52058">
    <property type="entry name" value="L domain-like"/>
    <property type="match status" value="1"/>
</dbReference>
<dbReference type="Gene3D" id="1.10.10.10">
    <property type="entry name" value="Winged helix-like DNA-binding domain superfamily/Winged helix DNA-binding domain"/>
    <property type="match status" value="1"/>
</dbReference>
<dbReference type="InterPro" id="IPR058922">
    <property type="entry name" value="WHD_DRP"/>
</dbReference>
<dbReference type="Pfam" id="PF23598">
    <property type="entry name" value="LRR_14"/>
    <property type="match status" value="1"/>
</dbReference>
<dbReference type="Pfam" id="PF23559">
    <property type="entry name" value="WHD_DRP"/>
    <property type="match status" value="1"/>
</dbReference>
<feature type="domain" description="Disease resistance protein winged helix" evidence="7">
    <location>
        <begin position="433"/>
        <end position="503"/>
    </location>
</feature>
<feature type="domain" description="NB-ARC" evidence="5">
    <location>
        <begin position="164"/>
        <end position="348"/>
    </location>
</feature>
<evidence type="ECO:0000259" key="7">
    <source>
        <dbReference type="Pfam" id="PF23559"/>
    </source>
</evidence>
<evidence type="ECO:0000256" key="3">
    <source>
        <dbReference type="ARBA" id="ARBA00022821"/>
    </source>
</evidence>
<dbReference type="Proteomes" id="UP001374535">
    <property type="component" value="Chromosome 6"/>
</dbReference>
<name>A0AAQ3NA46_VIGMU</name>
<accession>A0AAQ3NA46</accession>
<dbReference type="Gene3D" id="3.80.10.10">
    <property type="entry name" value="Ribonuclease Inhibitor"/>
    <property type="match status" value="2"/>
</dbReference>
<keyword evidence="2" id="KW-0547">Nucleotide-binding</keyword>
<dbReference type="Pfam" id="PF00931">
    <property type="entry name" value="NB-ARC"/>
    <property type="match status" value="1"/>
</dbReference>
<feature type="domain" description="Disease resistance N-terminal" evidence="6">
    <location>
        <begin position="11"/>
        <end position="73"/>
    </location>
</feature>
<organism evidence="9 10">
    <name type="scientific">Vigna mungo</name>
    <name type="common">Black gram</name>
    <name type="synonym">Phaseolus mungo</name>
    <dbReference type="NCBI Taxonomy" id="3915"/>
    <lineage>
        <taxon>Eukaryota</taxon>
        <taxon>Viridiplantae</taxon>
        <taxon>Streptophyta</taxon>
        <taxon>Embryophyta</taxon>
        <taxon>Tracheophyta</taxon>
        <taxon>Spermatophyta</taxon>
        <taxon>Magnoliopsida</taxon>
        <taxon>eudicotyledons</taxon>
        <taxon>Gunneridae</taxon>
        <taxon>Pentapetalae</taxon>
        <taxon>rosids</taxon>
        <taxon>fabids</taxon>
        <taxon>Fabales</taxon>
        <taxon>Fabaceae</taxon>
        <taxon>Papilionoideae</taxon>
        <taxon>50 kb inversion clade</taxon>
        <taxon>NPAAA clade</taxon>
        <taxon>indigoferoid/millettioid clade</taxon>
        <taxon>Phaseoleae</taxon>
        <taxon>Vigna</taxon>
    </lineage>
</organism>
<dbReference type="InterPro" id="IPR041118">
    <property type="entry name" value="Rx_N"/>
</dbReference>
<dbReference type="InterPro" id="IPR055414">
    <property type="entry name" value="LRR_R13L4/SHOC2-like"/>
</dbReference>
<proteinExistence type="predicted"/>
<dbReference type="FunFam" id="3.40.50.300:FF:001091">
    <property type="entry name" value="Probable disease resistance protein At1g61300"/>
    <property type="match status" value="1"/>
</dbReference>
<dbReference type="GO" id="GO:0006952">
    <property type="term" value="P:defense response"/>
    <property type="evidence" value="ECO:0007669"/>
    <property type="project" value="UniProtKB-KW"/>
</dbReference>
<evidence type="ECO:0000256" key="2">
    <source>
        <dbReference type="ARBA" id="ARBA00022741"/>
    </source>
</evidence>
<dbReference type="GO" id="GO:0051707">
    <property type="term" value="P:response to other organism"/>
    <property type="evidence" value="ECO:0007669"/>
    <property type="project" value="UniProtKB-ARBA"/>
</dbReference>
<evidence type="ECO:0000313" key="9">
    <source>
        <dbReference type="EMBL" id="WVZ04858.1"/>
    </source>
</evidence>
<dbReference type="SUPFAM" id="SSF52540">
    <property type="entry name" value="P-loop containing nucleoside triphosphate hydrolases"/>
    <property type="match status" value="1"/>
</dbReference>
<dbReference type="InterPro" id="IPR036388">
    <property type="entry name" value="WH-like_DNA-bd_sf"/>
</dbReference>
<evidence type="ECO:0000313" key="10">
    <source>
        <dbReference type="Proteomes" id="UP001374535"/>
    </source>
</evidence>
<evidence type="ECO:0000259" key="8">
    <source>
        <dbReference type="Pfam" id="PF23598"/>
    </source>
</evidence>
<keyword evidence="10" id="KW-1185">Reference proteome</keyword>
<keyword evidence="4" id="KW-0067">ATP-binding</keyword>
<dbReference type="InterPro" id="IPR027417">
    <property type="entry name" value="P-loop_NTPase"/>
</dbReference>
<feature type="domain" description="Disease resistance R13L4/SHOC-2-like LRR" evidence="8">
    <location>
        <begin position="560"/>
        <end position="824"/>
    </location>
</feature>
<dbReference type="GO" id="GO:0043531">
    <property type="term" value="F:ADP binding"/>
    <property type="evidence" value="ECO:0007669"/>
    <property type="project" value="InterPro"/>
</dbReference>
<dbReference type="InterPro" id="IPR002182">
    <property type="entry name" value="NB-ARC"/>
</dbReference>
<dbReference type="Gene3D" id="3.40.50.300">
    <property type="entry name" value="P-loop containing nucleotide triphosphate hydrolases"/>
    <property type="match status" value="1"/>
</dbReference>
<protein>
    <submittedName>
        <fullName evidence="9">Uncharacterized protein</fullName>
    </submittedName>
</protein>